<name>A0A8S0WQC4_9FIRM</name>
<dbReference type="NCBIfam" id="TIGR00083">
    <property type="entry name" value="ribF"/>
    <property type="match status" value="1"/>
</dbReference>
<comment type="pathway">
    <text evidence="1 14">Cofactor biosynthesis; FAD biosynthesis; FAD from FMN: step 1/1.</text>
</comment>
<dbReference type="Gene3D" id="3.40.50.620">
    <property type="entry name" value="HUPs"/>
    <property type="match status" value="1"/>
</dbReference>
<dbReference type="Proteomes" id="UP001071230">
    <property type="component" value="Unassembled WGS sequence"/>
</dbReference>
<evidence type="ECO:0000313" key="18">
    <source>
        <dbReference type="Proteomes" id="UP001071230"/>
    </source>
</evidence>
<keyword evidence="4 14" id="KW-0288">FMN</keyword>
<evidence type="ECO:0000256" key="2">
    <source>
        <dbReference type="ARBA" id="ARBA00005201"/>
    </source>
</evidence>
<evidence type="ECO:0000259" key="15">
    <source>
        <dbReference type="SMART" id="SM00904"/>
    </source>
</evidence>
<dbReference type="SUPFAM" id="SSF82114">
    <property type="entry name" value="Riboflavin kinase-like"/>
    <property type="match status" value="1"/>
</dbReference>
<dbReference type="GO" id="GO:0006747">
    <property type="term" value="P:FAD biosynthetic process"/>
    <property type="evidence" value="ECO:0007669"/>
    <property type="project" value="UniProtKB-UniRule"/>
</dbReference>
<keyword evidence="3 14" id="KW-0285">Flavoprotein</keyword>
<evidence type="ECO:0000256" key="12">
    <source>
        <dbReference type="ARBA" id="ARBA00047880"/>
    </source>
</evidence>
<evidence type="ECO:0000256" key="11">
    <source>
        <dbReference type="ARBA" id="ARBA00023268"/>
    </source>
</evidence>
<dbReference type="EC" id="2.7.7.2" evidence="14"/>
<dbReference type="GO" id="GO:0009398">
    <property type="term" value="P:FMN biosynthetic process"/>
    <property type="evidence" value="ECO:0007669"/>
    <property type="project" value="UniProtKB-UniRule"/>
</dbReference>
<dbReference type="CDD" id="cd02064">
    <property type="entry name" value="FAD_synthetase_N"/>
    <property type="match status" value="1"/>
</dbReference>
<dbReference type="GO" id="GO:0009231">
    <property type="term" value="P:riboflavin biosynthetic process"/>
    <property type="evidence" value="ECO:0007669"/>
    <property type="project" value="InterPro"/>
</dbReference>
<feature type="domain" description="Riboflavin kinase" evidence="15">
    <location>
        <begin position="179"/>
        <end position="304"/>
    </location>
</feature>
<evidence type="ECO:0000256" key="8">
    <source>
        <dbReference type="ARBA" id="ARBA00022777"/>
    </source>
</evidence>
<evidence type="ECO:0000256" key="6">
    <source>
        <dbReference type="ARBA" id="ARBA00022695"/>
    </source>
</evidence>
<sequence>MQVIEGLPDKAEPSVLALGNFDGVHQGHRRLLAGGLAEARRQGIPLAVLVFYPHPWRVLFPERELKLLTTQQERLRIFAEVGVGIVYLLPFTRQLAEMTPEQFVRDIVLSLNTRHIMVGFNYSFGSKGMGTPADLSLFGERYGFKVSVLQAQAVKGKVISSSAIRRALSAGDISLAREMLGRCPCLCGKVVSGEQRGRQLGFPTANLLVPPGLMWPKRGVYAVRTVFTGRTVYGMMNIGMKPTFHAQYSPTVEVHFIDFEGDLYGKELSVSILERLRDERKFADISELKEQLAQDARRARRWADGEKGASR</sequence>
<evidence type="ECO:0000256" key="13">
    <source>
        <dbReference type="ARBA" id="ARBA00049494"/>
    </source>
</evidence>
<dbReference type="EC" id="2.7.1.26" evidence="14"/>
<dbReference type="EMBL" id="CDGJ01000031">
    <property type="protein sequence ID" value="CEJ06515.1"/>
    <property type="molecule type" value="Genomic_DNA"/>
</dbReference>
<evidence type="ECO:0000256" key="7">
    <source>
        <dbReference type="ARBA" id="ARBA00022741"/>
    </source>
</evidence>
<evidence type="ECO:0000313" key="16">
    <source>
        <dbReference type="EMBL" id="CAA7602534.1"/>
    </source>
</evidence>
<dbReference type="Gene3D" id="2.40.30.30">
    <property type="entry name" value="Riboflavin kinase-like"/>
    <property type="match status" value="1"/>
</dbReference>
<dbReference type="PANTHER" id="PTHR22749">
    <property type="entry name" value="RIBOFLAVIN KINASE/FMN ADENYLYLTRANSFERASE"/>
    <property type="match status" value="1"/>
</dbReference>
<evidence type="ECO:0000256" key="3">
    <source>
        <dbReference type="ARBA" id="ARBA00022630"/>
    </source>
</evidence>
<dbReference type="EMBL" id="LR746496">
    <property type="protein sequence ID" value="CAA7602534.1"/>
    <property type="molecule type" value="Genomic_DNA"/>
</dbReference>
<reference evidence="17" key="1">
    <citation type="submission" date="2014-11" db="EMBL/GenBank/DDBJ databases">
        <authorList>
            <person name="Hornung B.V."/>
        </authorList>
    </citation>
    <scope>NUCLEOTIDE SEQUENCE</scope>
    <source>
        <strain evidence="17">INE</strain>
    </source>
</reference>
<evidence type="ECO:0000256" key="4">
    <source>
        <dbReference type="ARBA" id="ARBA00022643"/>
    </source>
</evidence>
<dbReference type="FunFam" id="3.40.50.620:FF:000021">
    <property type="entry name" value="Riboflavin biosynthesis protein"/>
    <property type="match status" value="1"/>
</dbReference>
<comment type="catalytic activity">
    <reaction evidence="13 14">
        <text>FMN + ATP + H(+) = FAD + diphosphate</text>
        <dbReference type="Rhea" id="RHEA:17237"/>
        <dbReference type="ChEBI" id="CHEBI:15378"/>
        <dbReference type="ChEBI" id="CHEBI:30616"/>
        <dbReference type="ChEBI" id="CHEBI:33019"/>
        <dbReference type="ChEBI" id="CHEBI:57692"/>
        <dbReference type="ChEBI" id="CHEBI:58210"/>
        <dbReference type="EC" id="2.7.7.2"/>
    </reaction>
</comment>
<gene>
    <name evidence="17" type="ORF">DEACI_0963</name>
    <name evidence="16" type="ORF">DEACI_3213</name>
</gene>
<dbReference type="InterPro" id="IPR014729">
    <property type="entry name" value="Rossmann-like_a/b/a_fold"/>
</dbReference>
<keyword evidence="6 14" id="KW-0548">Nucleotidyltransferase</keyword>
<dbReference type="GO" id="GO:0008531">
    <property type="term" value="F:riboflavin kinase activity"/>
    <property type="evidence" value="ECO:0007669"/>
    <property type="project" value="UniProtKB-UniRule"/>
</dbReference>
<dbReference type="NCBIfam" id="NF004160">
    <property type="entry name" value="PRK05627.1-3"/>
    <property type="match status" value="1"/>
</dbReference>
<organism evidence="16">
    <name type="scientific">Acididesulfobacillus acetoxydans</name>
    <dbReference type="NCBI Taxonomy" id="1561005"/>
    <lineage>
        <taxon>Bacteria</taxon>
        <taxon>Bacillati</taxon>
        <taxon>Bacillota</taxon>
        <taxon>Clostridia</taxon>
        <taxon>Eubacteriales</taxon>
        <taxon>Peptococcaceae</taxon>
        <taxon>Acididesulfobacillus</taxon>
    </lineage>
</organism>
<keyword evidence="11" id="KW-0511">Multifunctional enzyme</keyword>
<dbReference type="SUPFAM" id="SSF52374">
    <property type="entry name" value="Nucleotidylyl transferase"/>
    <property type="match status" value="1"/>
</dbReference>
<dbReference type="InterPro" id="IPR015864">
    <property type="entry name" value="FAD_synthase"/>
</dbReference>
<dbReference type="SMART" id="SM00904">
    <property type="entry name" value="Flavokinase"/>
    <property type="match status" value="1"/>
</dbReference>
<accession>A0A8S0WQC4</accession>
<evidence type="ECO:0000313" key="17">
    <source>
        <dbReference type="EMBL" id="CEJ06515.1"/>
    </source>
</evidence>
<comment type="pathway">
    <text evidence="2 14">Cofactor biosynthesis; FMN biosynthesis; FMN from riboflavin (ATP route): step 1/1.</text>
</comment>
<protein>
    <recommendedName>
        <fullName evidence="14">Riboflavin biosynthesis protein</fullName>
    </recommendedName>
    <domain>
        <recommendedName>
            <fullName evidence="14">Riboflavin kinase</fullName>
            <ecNumber evidence="14">2.7.1.26</ecNumber>
        </recommendedName>
        <alternativeName>
            <fullName evidence="14">Flavokinase</fullName>
        </alternativeName>
    </domain>
    <domain>
        <recommendedName>
            <fullName evidence="14">FMN adenylyltransferase</fullName>
            <ecNumber evidence="14">2.7.7.2</ecNumber>
        </recommendedName>
        <alternativeName>
            <fullName evidence="14">FAD pyrophosphorylase</fullName>
        </alternativeName>
        <alternativeName>
            <fullName evidence="14">FAD synthase</fullName>
        </alternativeName>
    </domain>
</protein>
<dbReference type="PIRSF" id="PIRSF004491">
    <property type="entry name" value="FAD_Synth"/>
    <property type="match status" value="1"/>
</dbReference>
<dbReference type="GO" id="GO:0003919">
    <property type="term" value="F:FMN adenylyltransferase activity"/>
    <property type="evidence" value="ECO:0007669"/>
    <property type="project" value="UniProtKB-UniRule"/>
</dbReference>
<evidence type="ECO:0000256" key="5">
    <source>
        <dbReference type="ARBA" id="ARBA00022679"/>
    </source>
</evidence>
<dbReference type="Pfam" id="PF06574">
    <property type="entry name" value="FAD_syn"/>
    <property type="match status" value="1"/>
</dbReference>
<comment type="similarity">
    <text evidence="14">Belongs to the ribF family.</text>
</comment>
<keyword evidence="7 14" id="KW-0547">Nucleotide-binding</keyword>
<keyword evidence="5 14" id="KW-0808">Transferase</keyword>
<evidence type="ECO:0000256" key="1">
    <source>
        <dbReference type="ARBA" id="ARBA00004726"/>
    </source>
</evidence>
<evidence type="ECO:0000256" key="10">
    <source>
        <dbReference type="ARBA" id="ARBA00022840"/>
    </source>
</evidence>
<dbReference type="KEGG" id="aacx:DEACI_3213"/>
<keyword evidence="9 14" id="KW-0274">FAD</keyword>
<dbReference type="InterPro" id="IPR023468">
    <property type="entry name" value="Riboflavin_kinase"/>
</dbReference>
<evidence type="ECO:0000256" key="9">
    <source>
        <dbReference type="ARBA" id="ARBA00022827"/>
    </source>
</evidence>
<dbReference type="InterPro" id="IPR023465">
    <property type="entry name" value="Riboflavin_kinase_dom_sf"/>
</dbReference>
<dbReference type="AlphaFoldDB" id="A0A8S0WQC4"/>
<keyword evidence="10 14" id="KW-0067">ATP-binding</keyword>
<keyword evidence="8 14" id="KW-0418">Kinase</keyword>
<reference evidence="16" key="2">
    <citation type="submission" date="2020-01" db="EMBL/GenBank/DDBJ databases">
        <authorList>
            <person name="Hornung B."/>
        </authorList>
    </citation>
    <scope>NUCLEOTIDE SEQUENCE</scope>
    <source>
        <strain evidence="16">PacBioINE</strain>
    </source>
</reference>
<proteinExistence type="inferred from homology"/>
<dbReference type="PANTHER" id="PTHR22749:SF6">
    <property type="entry name" value="RIBOFLAVIN KINASE"/>
    <property type="match status" value="1"/>
</dbReference>
<dbReference type="InterPro" id="IPR015865">
    <property type="entry name" value="Riboflavin_kinase_bac/euk"/>
</dbReference>
<dbReference type="Pfam" id="PF01687">
    <property type="entry name" value="Flavokinase"/>
    <property type="match status" value="1"/>
</dbReference>
<dbReference type="InterPro" id="IPR002606">
    <property type="entry name" value="Riboflavin_kinase_bac"/>
</dbReference>
<keyword evidence="18" id="KW-1185">Reference proteome</keyword>
<dbReference type="Proteomes" id="UP000836597">
    <property type="component" value="Chromosome"/>
</dbReference>
<dbReference type="GO" id="GO:0005524">
    <property type="term" value="F:ATP binding"/>
    <property type="evidence" value="ECO:0007669"/>
    <property type="project" value="UniProtKB-UniRule"/>
</dbReference>
<evidence type="ECO:0000256" key="14">
    <source>
        <dbReference type="PIRNR" id="PIRNR004491"/>
    </source>
</evidence>
<dbReference type="RefSeq" id="WP_240985885.1">
    <property type="nucleotide sequence ID" value="NZ_CDGJ01000031.1"/>
</dbReference>
<comment type="catalytic activity">
    <reaction evidence="12 14">
        <text>riboflavin + ATP = FMN + ADP + H(+)</text>
        <dbReference type="Rhea" id="RHEA:14357"/>
        <dbReference type="ChEBI" id="CHEBI:15378"/>
        <dbReference type="ChEBI" id="CHEBI:30616"/>
        <dbReference type="ChEBI" id="CHEBI:57986"/>
        <dbReference type="ChEBI" id="CHEBI:58210"/>
        <dbReference type="ChEBI" id="CHEBI:456216"/>
        <dbReference type="EC" id="2.7.1.26"/>
    </reaction>
</comment>